<dbReference type="EMBL" id="AP024525">
    <property type="protein sequence ID" value="BCT75584.1"/>
    <property type="molecule type" value="Genomic_DNA"/>
</dbReference>
<feature type="transmembrane region" description="Helical" evidence="1">
    <location>
        <begin position="6"/>
        <end position="30"/>
    </location>
</feature>
<name>A0ABN6FF98_SINCY</name>
<evidence type="ECO:0000256" key="1">
    <source>
        <dbReference type="SAM" id="Phobius"/>
    </source>
</evidence>
<dbReference type="Proteomes" id="UP001319861">
    <property type="component" value="Chromosome"/>
</dbReference>
<evidence type="ECO:0000313" key="2">
    <source>
        <dbReference type="EMBL" id="BCT75584.1"/>
    </source>
</evidence>
<sequence>MAWFGHFLTALLWIGVALFSVCGFVFLSLGVGNIGTGRPRTVLGYFAAVVGCCVVVALLVSIGVA</sequence>
<feature type="transmembrane region" description="Helical" evidence="1">
    <location>
        <begin position="42"/>
        <end position="64"/>
    </location>
</feature>
<dbReference type="RefSeq" id="WP_229232310.1">
    <property type="nucleotide sequence ID" value="NZ_AP024525.1"/>
</dbReference>
<keyword evidence="3" id="KW-1185">Reference proteome</keyword>
<proteinExistence type="predicted"/>
<keyword evidence="1" id="KW-0812">Transmembrane</keyword>
<accession>A0ABN6FF98</accession>
<organism evidence="2 3">
    <name type="scientific">Sinomonas cyclohexanicum</name>
    <name type="common">Corynebacterium cyclohexanicum</name>
    <dbReference type="NCBI Taxonomy" id="322009"/>
    <lineage>
        <taxon>Bacteria</taxon>
        <taxon>Bacillati</taxon>
        <taxon>Actinomycetota</taxon>
        <taxon>Actinomycetes</taxon>
        <taxon>Micrococcales</taxon>
        <taxon>Micrococcaceae</taxon>
        <taxon>Sinomonas</taxon>
    </lineage>
</organism>
<keyword evidence="1" id="KW-1133">Transmembrane helix</keyword>
<evidence type="ECO:0000313" key="3">
    <source>
        <dbReference type="Proteomes" id="UP001319861"/>
    </source>
</evidence>
<keyword evidence="1" id="KW-0472">Membrane</keyword>
<gene>
    <name evidence="2" type="ORF">SCMU_14260</name>
</gene>
<reference evidence="2 3" key="1">
    <citation type="journal article" date="2021" name="J. Biosci. Bioeng.">
        <title>Identification and characterization of a chc gene cluster responsible for the aromatization pathway of cyclohexanecarboxylate degradation in Sinomonas cyclohexanicum ATCC 51369.</title>
        <authorList>
            <person name="Yamamoto T."/>
            <person name="Hasegawa Y."/>
            <person name="Lau P.C.K."/>
            <person name="Iwaki H."/>
        </authorList>
    </citation>
    <scope>NUCLEOTIDE SEQUENCE [LARGE SCALE GENOMIC DNA]</scope>
    <source>
        <strain evidence="2 3">ATCC 51369</strain>
    </source>
</reference>
<protein>
    <submittedName>
        <fullName evidence="2">Uncharacterized protein</fullName>
    </submittedName>
</protein>